<proteinExistence type="predicted"/>
<organism evidence="2 3">
    <name type="scientific">Actinidia rufa</name>
    <dbReference type="NCBI Taxonomy" id="165716"/>
    <lineage>
        <taxon>Eukaryota</taxon>
        <taxon>Viridiplantae</taxon>
        <taxon>Streptophyta</taxon>
        <taxon>Embryophyta</taxon>
        <taxon>Tracheophyta</taxon>
        <taxon>Spermatophyta</taxon>
        <taxon>Magnoliopsida</taxon>
        <taxon>eudicotyledons</taxon>
        <taxon>Gunneridae</taxon>
        <taxon>Pentapetalae</taxon>
        <taxon>asterids</taxon>
        <taxon>Ericales</taxon>
        <taxon>Actinidiaceae</taxon>
        <taxon>Actinidia</taxon>
    </lineage>
</organism>
<reference evidence="2 3" key="1">
    <citation type="submission" date="2019-07" db="EMBL/GenBank/DDBJ databases">
        <title>De Novo Assembly of kiwifruit Actinidia rufa.</title>
        <authorList>
            <person name="Sugita-Konishi S."/>
            <person name="Sato K."/>
            <person name="Mori E."/>
            <person name="Abe Y."/>
            <person name="Kisaki G."/>
            <person name="Hamano K."/>
            <person name="Suezawa K."/>
            <person name="Otani M."/>
            <person name="Fukuda T."/>
            <person name="Manabe T."/>
            <person name="Gomi K."/>
            <person name="Tabuchi M."/>
            <person name="Akimitsu K."/>
            <person name="Kataoka I."/>
        </authorList>
    </citation>
    <scope>NUCLEOTIDE SEQUENCE [LARGE SCALE GENOMIC DNA]</scope>
    <source>
        <strain evidence="3">cv. Fuchu</strain>
    </source>
</reference>
<protein>
    <submittedName>
        <fullName evidence="2">Uncharacterized protein</fullName>
    </submittedName>
</protein>
<evidence type="ECO:0000313" key="2">
    <source>
        <dbReference type="EMBL" id="GFZ16172.1"/>
    </source>
</evidence>
<accession>A0A7J0GZF2</accession>
<evidence type="ECO:0000313" key="3">
    <source>
        <dbReference type="Proteomes" id="UP000585474"/>
    </source>
</evidence>
<dbReference type="AlphaFoldDB" id="A0A7J0GZF2"/>
<keyword evidence="3" id="KW-1185">Reference proteome</keyword>
<dbReference type="OrthoDB" id="1831743at2759"/>
<evidence type="ECO:0000256" key="1">
    <source>
        <dbReference type="SAM" id="MobiDB-lite"/>
    </source>
</evidence>
<name>A0A7J0GZF2_9ERIC</name>
<feature type="region of interest" description="Disordered" evidence="1">
    <location>
        <begin position="1"/>
        <end position="20"/>
    </location>
</feature>
<sequence>MLRRKAVFAEEAEDREKQSTEAVKEDCREVSDGGSLLLHCQEWGLYELSHELICSSLWPINSEEGAGSEAMYLGGVVVHKKLASLASTCYLYETELLEQFADTDAAHEFFACLDLQLNKMKSSSETKQNKNKVRTARQMSSTKNIAQFSDLVKSDEMGKSKREDGKMRTLSSRVFHFQGNNLRLLIPLTREKLETPHSIFKGKTLNLDSLQDLLRSSQKLL</sequence>
<dbReference type="Proteomes" id="UP000585474">
    <property type="component" value="Unassembled WGS sequence"/>
</dbReference>
<dbReference type="EMBL" id="BJWL01000025">
    <property type="protein sequence ID" value="GFZ16172.1"/>
    <property type="molecule type" value="Genomic_DNA"/>
</dbReference>
<gene>
    <name evidence="2" type="ORF">Acr_25g0005810</name>
</gene>
<comment type="caution">
    <text evidence="2">The sequence shown here is derived from an EMBL/GenBank/DDBJ whole genome shotgun (WGS) entry which is preliminary data.</text>
</comment>